<dbReference type="GO" id="GO:0006508">
    <property type="term" value="P:proteolysis"/>
    <property type="evidence" value="ECO:0007669"/>
    <property type="project" value="UniProtKB-KW"/>
</dbReference>
<dbReference type="KEGG" id="sniv:SFSGTM_29020"/>
<keyword evidence="8" id="KW-0812">Transmembrane</keyword>
<proteinExistence type="predicted"/>
<keyword evidence="6" id="KW-0862">Zinc</keyword>
<evidence type="ECO:0000256" key="6">
    <source>
        <dbReference type="ARBA" id="ARBA00022833"/>
    </source>
</evidence>
<dbReference type="AlphaFoldDB" id="A0A809RN42"/>
<dbReference type="PANTHER" id="PTHR21666">
    <property type="entry name" value="PEPTIDASE-RELATED"/>
    <property type="match status" value="1"/>
</dbReference>
<dbReference type="InterPro" id="IPR016047">
    <property type="entry name" value="M23ase_b-sheet_dom"/>
</dbReference>
<feature type="domain" description="Csd3-like second N-terminal" evidence="10">
    <location>
        <begin position="174"/>
        <end position="291"/>
    </location>
</feature>
<evidence type="ECO:0000256" key="1">
    <source>
        <dbReference type="ARBA" id="ARBA00001947"/>
    </source>
</evidence>
<keyword evidence="8" id="KW-1133">Transmembrane helix</keyword>
<evidence type="ECO:0000313" key="12">
    <source>
        <dbReference type="Proteomes" id="UP000463939"/>
    </source>
</evidence>
<comment type="subcellular location">
    <subcellularLocation>
        <location evidence="2">Cell envelope</location>
    </subcellularLocation>
</comment>
<dbReference type="GO" id="GO:0004222">
    <property type="term" value="F:metalloendopeptidase activity"/>
    <property type="evidence" value="ECO:0007669"/>
    <property type="project" value="TreeGrafter"/>
</dbReference>
<feature type="domain" description="M23ase beta-sheet core" evidence="9">
    <location>
        <begin position="303"/>
        <end position="399"/>
    </location>
</feature>
<dbReference type="GO" id="GO:0030313">
    <property type="term" value="C:cell envelope"/>
    <property type="evidence" value="ECO:0007669"/>
    <property type="project" value="UniProtKB-SubCell"/>
</dbReference>
<protein>
    <submittedName>
        <fullName evidence="11">Uncharacterized protein</fullName>
    </submittedName>
</protein>
<evidence type="ECO:0000256" key="5">
    <source>
        <dbReference type="ARBA" id="ARBA00022801"/>
    </source>
</evidence>
<dbReference type="Pfam" id="PF19425">
    <property type="entry name" value="Csd3_N2"/>
    <property type="match status" value="1"/>
</dbReference>
<evidence type="ECO:0000256" key="4">
    <source>
        <dbReference type="ARBA" id="ARBA00022723"/>
    </source>
</evidence>
<evidence type="ECO:0000256" key="2">
    <source>
        <dbReference type="ARBA" id="ARBA00004196"/>
    </source>
</evidence>
<dbReference type="CDD" id="cd12797">
    <property type="entry name" value="M23_peptidase"/>
    <property type="match status" value="1"/>
</dbReference>
<keyword evidence="3" id="KW-0645">Protease</keyword>
<organism evidence="11 12">
    <name type="scientific">Sulfuriferula nivalis</name>
    <dbReference type="NCBI Taxonomy" id="2675298"/>
    <lineage>
        <taxon>Bacteria</taxon>
        <taxon>Pseudomonadati</taxon>
        <taxon>Pseudomonadota</taxon>
        <taxon>Betaproteobacteria</taxon>
        <taxon>Nitrosomonadales</taxon>
        <taxon>Sulfuricellaceae</taxon>
        <taxon>Sulfuriferula</taxon>
    </lineage>
</organism>
<dbReference type="PANTHER" id="PTHR21666:SF288">
    <property type="entry name" value="CELL DIVISION PROTEIN YTFB"/>
    <property type="match status" value="1"/>
</dbReference>
<feature type="transmembrane region" description="Helical" evidence="8">
    <location>
        <begin position="26"/>
        <end position="45"/>
    </location>
</feature>
<comment type="cofactor">
    <cofactor evidence="1">
        <name>Zn(2+)</name>
        <dbReference type="ChEBI" id="CHEBI:29105"/>
    </cofactor>
</comment>
<evidence type="ECO:0000259" key="10">
    <source>
        <dbReference type="Pfam" id="PF19425"/>
    </source>
</evidence>
<dbReference type="Proteomes" id="UP000463939">
    <property type="component" value="Chromosome"/>
</dbReference>
<gene>
    <name evidence="11" type="ORF">SFSGTM_29020</name>
</gene>
<keyword evidence="4" id="KW-0479">Metal-binding</keyword>
<dbReference type="SUPFAM" id="SSF51261">
    <property type="entry name" value="Duplicated hybrid motif"/>
    <property type="match status" value="1"/>
</dbReference>
<dbReference type="GO" id="GO:0046872">
    <property type="term" value="F:metal ion binding"/>
    <property type="evidence" value="ECO:0007669"/>
    <property type="project" value="UniProtKB-KW"/>
</dbReference>
<keyword evidence="5" id="KW-0378">Hydrolase</keyword>
<keyword evidence="7" id="KW-0482">Metalloprotease</keyword>
<dbReference type="Gene3D" id="3.10.450.350">
    <property type="match status" value="2"/>
</dbReference>
<evidence type="ECO:0000256" key="3">
    <source>
        <dbReference type="ARBA" id="ARBA00022670"/>
    </source>
</evidence>
<dbReference type="InterPro" id="IPR050570">
    <property type="entry name" value="Cell_wall_metabolism_enzyme"/>
</dbReference>
<sequence length="441" mass="48118">MARIKRNSNLLTHGERVNARKVRLRWLIALSSLPLFGMVTAFGIAPQTDTSNVTVSTVVENLALPETISLADTSTNTYIRDERIERGDTAASILKRLGVNNEQISAFLKTPDATHALIQINPGKRIQAEVSDDGKLIWLRHASTDGKMLNIIAQNNQFNTSVTTAPLETATVMKSGVIRNSLFGATDAAGIPDAIATQMADLFSTDIDFHQDLRKGDNFNVVYETKSLNGQMVMTGRVLAAEFVNAGHAYRAVFFDGANGKGEYYTPEGKPLKKAFLRSPLEFTRISSGFEMRFHPILKQWRQHKGIDYAAPIGTKVRAIADATVEFVGQQTGYGNFIVLKHSGNYSTAYGHLSAFAQGLHKGEKVSQGDLIGYVGMTGWATGPHLHYEFRIAGVATNPLTANIPVAFPIAAQQLPKFKAEAQPLVARLNLLDGTNLTAME</sequence>
<evidence type="ECO:0000259" key="9">
    <source>
        <dbReference type="Pfam" id="PF01551"/>
    </source>
</evidence>
<dbReference type="Pfam" id="PF01551">
    <property type="entry name" value="Peptidase_M23"/>
    <property type="match status" value="1"/>
</dbReference>
<evidence type="ECO:0000313" key="11">
    <source>
        <dbReference type="EMBL" id="BBP02194.1"/>
    </source>
</evidence>
<keyword evidence="12" id="KW-1185">Reference proteome</keyword>
<dbReference type="EMBL" id="AP021881">
    <property type="protein sequence ID" value="BBP02194.1"/>
    <property type="molecule type" value="Genomic_DNA"/>
</dbReference>
<dbReference type="InterPro" id="IPR045834">
    <property type="entry name" value="Csd3_N2"/>
</dbReference>
<dbReference type="RefSeq" id="WP_162085866.1">
    <property type="nucleotide sequence ID" value="NZ_AP021881.1"/>
</dbReference>
<evidence type="ECO:0000256" key="8">
    <source>
        <dbReference type="SAM" id="Phobius"/>
    </source>
</evidence>
<dbReference type="InterPro" id="IPR011055">
    <property type="entry name" value="Dup_hybrid_motif"/>
</dbReference>
<keyword evidence="8" id="KW-0472">Membrane</keyword>
<name>A0A809RN42_9PROT</name>
<evidence type="ECO:0000256" key="7">
    <source>
        <dbReference type="ARBA" id="ARBA00023049"/>
    </source>
</evidence>
<dbReference type="Gene3D" id="2.70.70.10">
    <property type="entry name" value="Glucose Permease (Domain IIA)"/>
    <property type="match status" value="1"/>
</dbReference>
<accession>A0A809RN42</accession>
<reference evidence="12" key="1">
    <citation type="submission" date="2019-11" db="EMBL/GenBank/DDBJ databases">
        <title>Isolation and characterization of a novel species in the genus Sulfuriferula.</title>
        <authorList>
            <person name="Mochizuki J."/>
            <person name="Kojima H."/>
            <person name="Fukui M."/>
        </authorList>
    </citation>
    <scope>NUCLEOTIDE SEQUENCE [LARGE SCALE GENOMIC DNA]</scope>
    <source>
        <strain evidence="12">SGTM</strain>
    </source>
</reference>